<dbReference type="Pfam" id="PF08100">
    <property type="entry name" value="Dimerisation"/>
    <property type="match status" value="1"/>
</dbReference>
<dbReference type="PANTHER" id="PTHR43712">
    <property type="entry name" value="PUTATIVE (AFU_ORTHOLOGUE AFUA_4G14580)-RELATED"/>
    <property type="match status" value="1"/>
</dbReference>
<evidence type="ECO:0000313" key="2">
    <source>
        <dbReference type="EMBL" id="KAF7184708.1"/>
    </source>
</evidence>
<evidence type="ECO:0000313" key="3">
    <source>
        <dbReference type="Proteomes" id="UP000641853"/>
    </source>
</evidence>
<dbReference type="InterPro" id="IPR036388">
    <property type="entry name" value="WH-like_DNA-bd_sf"/>
</dbReference>
<comment type="caution">
    <text evidence="2">The sequence shown here is derived from an EMBL/GenBank/DDBJ whole genome shotgun (WGS) entry which is preliminary data.</text>
</comment>
<dbReference type="EMBL" id="JACBAG010001568">
    <property type="protein sequence ID" value="KAF7184708.1"/>
    <property type="molecule type" value="Genomic_DNA"/>
</dbReference>
<dbReference type="InterPro" id="IPR036390">
    <property type="entry name" value="WH_DNA-bd_sf"/>
</dbReference>
<dbReference type="AlphaFoldDB" id="A0A8H6VA75"/>
<organism evidence="2 3">
    <name type="scientific">Aspergillus felis</name>
    <dbReference type="NCBI Taxonomy" id="1287682"/>
    <lineage>
        <taxon>Eukaryota</taxon>
        <taxon>Fungi</taxon>
        <taxon>Dikarya</taxon>
        <taxon>Ascomycota</taxon>
        <taxon>Pezizomycotina</taxon>
        <taxon>Eurotiomycetes</taxon>
        <taxon>Eurotiomycetidae</taxon>
        <taxon>Eurotiales</taxon>
        <taxon>Aspergillaceae</taxon>
        <taxon>Aspergillus</taxon>
        <taxon>Aspergillus subgen. Fumigati</taxon>
    </lineage>
</organism>
<gene>
    <name evidence="2" type="ORF">CNMCM7691_006131</name>
</gene>
<dbReference type="Gene3D" id="1.10.10.10">
    <property type="entry name" value="Winged helix-like DNA-binding domain superfamily/Winged helix DNA-binding domain"/>
    <property type="match status" value="1"/>
</dbReference>
<dbReference type="Proteomes" id="UP000641853">
    <property type="component" value="Unassembled WGS sequence"/>
</dbReference>
<dbReference type="InterPro" id="IPR012967">
    <property type="entry name" value="COMT_dimerisation"/>
</dbReference>
<accession>A0A8H6VA75</accession>
<name>A0A8H6VA75_9EURO</name>
<evidence type="ECO:0000259" key="1">
    <source>
        <dbReference type="Pfam" id="PF08100"/>
    </source>
</evidence>
<protein>
    <recommendedName>
        <fullName evidence="1">O-methyltransferase dimerisation domain-containing protein</fullName>
    </recommendedName>
</protein>
<dbReference type="SUPFAM" id="SSF46785">
    <property type="entry name" value="Winged helix' DNA-binding domain"/>
    <property type="match status" value="1"/>
</dbReference>
<sequence>MTISKETTLSAALVNVDDFLHSIEGINRASFAYDGDRIKALAAAYALVSHLETPWDTVARLCMTEPALGASLKVARDLQLFEKWHQASEHVPHSAEQLAELVGCDPFLLGKGPELRRILRHLTSTNVIDEVSSGQYKQTVFSKSLLQPVFGEWINYL</sequence>
<feature type="domain" description="O-methyltransferase dimerisation" evidence="1">
    <location>
        <begin position="70"/>
        <end position="147"/>
    </location>
</feature>
<keyword evidence="3" id="KW-1185">Reference proteome</keyword>
<dbReference type="PANTHER" id="PTHR43712:SF17">
    <property type="entry name" value="O-METHYLTRANSFERASE"/>
    <property type="match status" value="1"/>
</dbReference>
<proteinExistence type="predicted"/>
<reference evidence="2" key="1">
    <citation type="submission" date="2020-06" db="EMBL/GenBank/DDBJ databases">
        <title>Draft genome sequences of strains closely related to Aspergillus parafelis and Aspergillus hiratsukae.</title>
        <authorList>
            <person name="Dos Santos R.A.C."/>
            <person name="Rivero-Menendez O."/>
            <person name="Steenwyk J.L."/>
            <person name="Mead M.E."/>
            <person name="Goldman G.H."/>
            <person name="Alastruey-Izquierdo A."/>
            <person name="Rokas A."/>
        </authorList>
    </citation>
    <scope>NUCLEOTIDE SEQUENCE</scope>
    <source>
        <strain evidence="2">CNM-CM7691</strain>
    </source>
</reference>